<keyword evidence="4 7" id="KW-1133">Transmembrane helix</keyword>
<evidence type="ECO:0000256" key="8">
    <source>
        <dbReference type="SAM" id="SignalP"/>
    </source>
</evidence>
<organism evidence="10 11">
    <name type="scientific">Anopheles maculatus</name>
    <dbReference type="NCBI Taxonomy" id="74869"/>
    <lineage>
        <taxon>Eukaryota</taxon>
        <taxon>Metazoa</taxon>
        <taxon>Ecdysozoa</taxon>
        <taxon>Arthropoda</taxon>
        <taxon>Hexapoda</taxon>
        <taxon>Insecta</taxon>
        <taxon>Pterygota</taxon>
        <taxon>Neoptera</taxon>
        <taxon>Endopterygota</taxon>
        <taxon>Diptera</taxon>
        <taxon>Nematocera</taxon>
        <taxon>Culicoidea</taxon>
        <taxon>Culicidae</taxon>
        <taxon>Anophelinae</taxon>
        <taxon>Anopheles</taxon>
        <taxon>Anopheles maculatus group</taxon>
    </lineage>
</organism>
<keyword evidence="11" id="KW-1185">Reference proteome</keyword>
<evidence type="ECO:0000313" key="11">
    <source>
        <dbReference type="Proteomes" id="UP000075901"/>
    </source>
</evidence>
<dbReference type="GO" id="GO:0005886">
    <property type="term" value="C:plasma membrane"/>
    <property type="evidence" value="ECO:0007669"/>
    <property type="project" value="UniProtKB-SubCell"/>
</dbReference>
<sequence>MKIATWLMLILVLLGLMPMGTSTIAFYFINQNGQDIRTMGTLSEEEAALNRSWKALLQTQTLIDNLAFELMINAEQVDIKQGLTEVRNELSAADRAFDLFWTIPGLTLASPELGEAMKKAYLGQQTMLKREIALVETTPVAALLSSLHQLSEEKRQARKNLDNQFADYMAATQANHRAALSSAQQSQQLFVRLLAGTLVAIAGLFLWVHRSFRSRLVQPLRQ</sequence>
<feature type="transmembrane region" description="Helical" evidence="7">
    <location>
        <begin position="189"/>
        <end position="208"/>
    </location>
</feature>
<feature type="coiled-coil region" evidence="6">
    <location>
        <begin position="140"/>
        <end position="167"/>
    </location>
</feature>
<dbReference type="InterPro" id="IPR003122">
    <property type="entry name" value="Tar_rcpt_lig-bd"/>
</dbReference>
<reference evidence="11" key="1">
    <citation type="submission" date="2013-09" db="EMBL/GenBank/DDBJ databases">
        <title>The Genome Sequence of Anopheles maculatus species B.</title>
        <authorList>
            <consortium name="The Broad Institute Genomics Platform"/>
            <person name="Neafsey D.E."/>
            <person name="Besansky N."/>
            <person name="Howell P."/>
            <person name="Walton C."/>
            <person name="Young S.K."/>
            <person name="Zeng Q."/>
            <person name="Gargeya S."/>
            <person name="Fitzgerald M."/>
            <person name="Haas B."/>
            <person name="Abouelleil A."/>
            <person name="Allen A.W."/>
            <person name="Alvarado L."/>
            <person name="Arachchi H.M."/>
            <person name="Berlin A.M."/>
            <person name="Chapman S.B."/>
            <person name="Gainer-Dewar J."/>
            <person name="Goldberg J."/>
            <person name="Griggs A."/>
            <person name="Gujja S."/>
            <person name="Hansen M."/>
            <person name="Howarth C."/>
            <person name="Imamovic A."/>
            <person name="Ireland A."/>
            <person name="Larimer J."/>
            <person name="McCowan C."/>
            <person name="Murphy C."/>
            <person name="Pearson M."/>
            <person name="Poon T.W."/>
            <person name="Priest M."/>
            <person name="Roberts A."/>
            <person name="Saif S."/>
            <person name="Shea T."/>
            <person name="Sisk P."/>
            <person name="Sykes S."/>
            <person name="Wortman J."/>
            <person name="Nusbaum C."/>
            <person name="Birren B."/>
        </authorList>
    </citation>
    <scope>NUCLEOTIDE SEQUENCE [LARGE SCALE GENOMIC DNA]</scope>
    <source>
        <strain evidence="11">maculatus3</strain>
    </source>
</reference>
<dbReference type="VEuPathDB" id="VectorBase:AMAM009717"/>
<dbReference type="InterPro" id="IPR004090">
    <property type="entry name" value="Chemotax_Me-accpt_rcpt"/>
</dbReference>
<feature type="chain" id="PRO_5008135941" description="Chemotaxis methyl-accepting receptor Tar-related ligand-binding domain-containing protein" evidence="8">
    <location>
        <begin position="24"/>
        <end position="222"/>
    </location>
</feature>
<feature type="signal peptide" evidence="8">
    <location>
        <begin position="1"/>
        <end position="23"/>
    </location>
</feature>
<dbReference type="EnsemblMetazoa" id="AMAM009717-RA">
    <property type="protein sequence ID" value="AMAM009717-PA"/>
    <property type="gene ID" value="AMAM009717"/>
</dbReference>
<comment type="subcellular location">
    <subcellularLocation>
        <location evidence="1">Cell membrane</location>
    </subcellularLocation>
</comment>
<evidence type="ECO:0000256" key="4">
    <source>
        <dbReference type="ARBA" id="ARBA00022989"/>
    </source>
</evidence>
<dbReference type="Proteomes" id="UP000075901">
    <property type="component" value="Unassembled WGS sequence"/>
</dbReference>
<keyword evidence="5 7" id="KW-0472">Membrane</keyword>
<dbReference type="GO" id="GO:0004888">
    <property type="term" value="F:transmembrane signaling receptor activity"/>
    <property type="evidence" value="ECO:0007669"/>
    <property type="project" value="InterPro"/>
</dbReference>
<reference evidence="10" key="2">
    <citation type="submission" date="2020-05" db="UniProtKB">
        <authorList>
            <consortium name="EnsemblMetazoa"/>
        </authorList>
    </citation>
    <scope>IDENTIFICATION</scope>
    <source>
        <strain evidence="10">maculatus3</strain>
    </source>
</reference>
<keyword evidence="6" id="KW-0175">Coiled coil</keyword>
<dbReference type="GO" id="GO:0006935">
    <property type="term" value="P:chemotaxis"/>
    <property type="evidence" value="ECO:0007669"/>
    <property type="project" value="InterPro"/>
</dbReference>
<evidence type="ECO:0000256" key="6">
    <source>
        <dbReference type="SAM" id="Coils"/>
    </source>
</evidence>
<evidence type="ECO:0000256" key="3">
    <source>
        <dbReference type="ARBA" id="ARBA00022692"/>
    </source>
</evidence>
<evidence type="ECO:0000256" key="5">
    <source>
        <dbReference type="ARBA" id="ARBA00023136"/>
    </source>
</evidence>
<dbReference type="GO" id="GO:0007165">
    <property type="term" value="P:signal transduction"/>
    <property type="evidence" value="ECO:0007669"/>
    <property type="project" value="InterPro"/>
</dbReference>
<name>A0A182SMG4_9DIPT</name>
<evidence type="ECO:0000256" key="1">
    <source>
        <dbReference type="ARBA" id="ARBA00004236"/>
    </source>
</evidence>
<dbReference type="Gene3D" id="1.20.120.30">
    <property type="entry name" value="Aspartate receptor, ligand-binding domain"/>
    <property type="match status" value="1"/>
</dbReference>
<proteinExistence type="predicted"/>
<feature type="domain" description="Chemotaxis methyl-accepting receptor Tar-related ligand-binding" evidence="9">
    <location>
        <begin position="1"/>
        <end position="137"/>
    </location>
</feature>
<evidence type="ECO:0000256" key="2">
    <source>
        <dbReference type="ARBA" id="ARBA00022475"/>
    </source>
</evidence>
<keyword evidence="3 7" id="KW-0812">Transmembrane</keyword>
<evidence type="ECO:0000313" key="10">
    <source>
        <dbReference type="EnsemblMetazoa" id="AMAM009717-PA"/>
    </source>
</evidence>
<evidence type="ECO:0000256" key="7">
    <source>
        <dbReference type="SAM" id="Phobius"/>
    </source>
</evidence>
<evidence type="ECO:0000259" key="9">
    <source>
        <dbReference type="Pfam" id="PF02203"/>
    </source>
</evidence>
<dbReference type="PRINTS" id="PR00260">
    <property type="entry name" value="CHEMTRNSDUCR"/>
</dbReference>
<protein>
    <recommendedName>
        <fullName evidence="9">Chemotaxis methyl-accepting receptor Tar-related ligand-binding domain-containing protein</fullName>
    </recommendedName>
</protein>
<accession>A0A182SMG4</accession>
<dbReference type="AlphaFoldDB" id="A0A182SMG4"/>
<dbReference type="InterPro" id="IPR035440">
    <property type="entry name" value="4HB_MCP_dom_sf"/>
</dbReference>
<keyword evidence="8" id="KW-0732">Signal</keyword>
<dbReference type="SUPFAM" id="SSF47170">
    <property type="entry name" value="Aspartate receptor, ligand-binding domain"/>
    <property type="match status" value="1"/>
</dbReference>
<dbReference type="Pfam" id="PF02203">
    <property type="entry name" value="TarH"/>
    <property type="match status" value="1"/>
</dbReference>
<keyword evidence="2" id="KW-1003">Cell membrane</keyword>